<feature type="domain" description="EamA" evidence="2">
    <location>
        <begin position="8"/>
        <end position="140"/>
    </location>
</feature>
<feature type="transmembrane region" description="Helical" evidence="1">
    <location>
        <begin position="76"/>
        <end position="95"/>
    </location>
</feature>
<reference evidence="4" key="1">
    <citation type="submission" date="2018-07" db="EMBL/GenBank/DDBJ databases">
        <authorList>
            <person name="Peiro R."/>
            <person name="Begona"/>
            <person name="Cbmso G."/>
            <person name="Lopez M."/>
            <person name="Gonzalez S."/>
        </authorList>
    </citation>
    <scope>NUCLEOTIDE SEQUENCE [LARGE SCALE GENOMIC DNA]</scope>
</reference>
<dbReference type="GO" id="GO:0016020">
    <property type="term" value="C:membrane"/>
    <property type="evidence" value="ECO:0007669"/>
    <property type="project" value="InterPro"/>
</dbReference>
<keyword evidence="1" id="KW-0472">Membrane</keyword>
<dbReference type="PANTHER" id="PTHR22911">
    <property type="entry name" value="ACYL-MALONYL CONDENSING ENZYME-RELATED"/>
    <property type="match status" value="1"/>
</dbReference>
<feature type="transmembrane region" description="Helical" evidence="1">
    <location>
        <begin position="264"/>
        <end position="282"/>
    </location>
</feature>
<feature type="transmembrane region" description="Helical" evidence="1">
    <location>
        <begin position="123"/>
        <end position="140"/>
    </location>
</feature>
<dbReference type="EMBL" id="UEYP01000002">
    <property type="protein sequence ID" value="SSC66465.1"/>
    <property type="molecule type" value="Genomic_DNA"/>
</dbReference>
<dbReference type="InterPro" id="IPR037185">
    <property type="entry name" value="EmrE-like"/>
</dbReference>
<keyword evidence="1" id="KW-1133">Transmembrane helix</keyword>
<accession>A0A376AF90</accession>
<organism evidence="3 4">
    <name type="scientific">Ciceribacter selenitireducens ATCC BAA-1503</name>
    <dbReference type="NCBI Taxonomy" id="1336235"/>
    <lineage>
        <taxon>Bacteria</taxon>
        <taxon>Pseudomonadati</taxon>
        <taxon>Pseudomonadota</taxon>
        <taxon>Alphaproteobacteria</taxon>
        <taxon>Hyphomicrobiales</taxon>
        <taxon>Rhizobiaceae</taxon>
        <taxon>Ciceribacter</taxon>
    </lineage>
</organism>
<dbReference type="Pfam" id="PF00892">
    <property type="entry name" value="EamA"/>
    <property type="match status" value="2"/>
</dbReference>
<feature type="transmembrane region" description="Helical" evidence="1">
    <location>
        <begin position="146"/>
        <end position="163"/>
    </location>
</feature>
<dbReference type="OrthoDB" id="7165334at2"/>
<protein>
    <recommendedName>
        <fullName evidence="2">EamA domain-containing protein</fullName>
    </recommendedName>
</protein>
<dbReference type="AlphaFoldDB" id="A0A376AF90"/>
<dbReference type="PANTHER" id="PTHR22911:SF135">
    <property type="entry name" value="BLR4310 PROTEIN"/>
    <property type="match status" value="1"/>
</dbReference>
<name>A0A376AF90_9HYPH</name>
<proteinExistence type="predicted"/>
<dbReference type="STRING" id="1336235.GCA_000518785_00501"/>
<dbReference type="Proteomes" id="UP000254764">
    <property type="component" value="Unassembled WGS sequence"/>
</dbReference>
<feature type="transmembrane region" description="Helical" evidence="1">
    <location>
        <begin position="37"/>
        <end position="55"/>
    </location>
</feature>
<gene>
    <name evidence="3" type="ORF">RHIZ70_2173</name>
</gene>
<feature type="domain" description="EamA" evidence="2">
    <location>
        <begin position="149"/>
        <end position="276"/>
    </location>
</feature>
<feature type="transmembrane region" description="Helical" evidence="1">
    <location>
        <begin position="175"/>
        <end position="197"/>
    </location>
</feature>
<evidence type="ECO:0000313" key="4">
    <source>
        <dbReference type="Proteomes" id="UP000254764"/>
    </source>
</evidence>
<evidence type="ECO:0000256" key="1">
    <source>
        <dbReference type="SAM" id="Phobius"/>
    </source>
</evidence>
<dbReference type="RefSeq" id="WP_115669250.1">
    <property type="nucleotide sequence ID" value="NZ_UEYP01000002.1"/>
</dbReference>
<feature type="transmembrane region" description="Helical" evidence="1">
    <location>
        <begin position="209"/>
        <end position="230"/>
    </location>
</feature>
<evidence type="ECO:0000259" key="2">
    <source>
        <dbReference type="Pfam" id="PF00892"/>
    </source>
</evidence>
<dbReference type="SUPFAM" id="SSF103481">
    <property type="entry name" value="Multidrug resistance efflux transporter EmrE"/>
    <property type="match status" value="2"/>
</dbReference>
<keyword evidence="4" id="KW-1185">Reference proteome</keyword>
<dbReference type="InterPro" id="IPR000620">
    <property type="entry name" value="EamA_dom"/>
</dbReference>
<sequence>MALSNNSKGALLMALAMAGFTLNDALSKAVTPLMNVGQLMFVRGALTTILVYAVARQMGALGHIRLLIQPMVLLRMLFETLAAITFLNALGAMPLANVSSILQALPLAVTLGAALFLGEAVGWRRWTAIAVGFVGVLIIIRPGPEGFTMAALYVVLSVVFAAARDLVTKRIDPGISSLAITLSTAAGITVVGAALIIPFGGWQPMSGSTFGIMALASCLIFVGYLAIVMAMRTGEISFIAPFRYTSLLWAVALGMIFFNEVPDIWMVTGTVIVIGSGLYAFYRENRRRAEAARLEAASGGPAP</sequence>
<evidence type="ECO:0000313" key="3">
    <source>
        <dbReference type="EMBL" id="SSC66465.1"/>
    </source>
</evidence>
<feature type="transmembrane region" description="Helical" evidence="1">
    <location>
        <begin position="101"/>
        <end position="118"/>
    </location>
</feature>
<keyword evidence="1" id="KW-0812">Transmembrane</keyword>
<feature type="transmembrane region" description="Helical" evidence="1">
    <location>
        <begin position="242"/>
        <end position="258"/>
    </location>
</feature>